<proteinExistence type="inferred from homology"/>
<comment type="similarity">
    <text evidence="2 5">Belongs to the glycosyl hydrolase 43 family.</text>
</comment>
<keyword evidence="6" id="KW-0732">Signal</keyword>
<dbReference type="GeneID" id="82157908"/>
<evidence type="ECO:0000313" key="8">
    <source>
        <dbReference type="Proteomes" id="UP001193734"/>
    </source>
</evidence>
<organism evidence="7 8">
    <name type="scientific">Xylanibacter rodentium</name>
    <dbReference type="NCBI Taxonomy" id="2736289"/>
    <lineage>
        <taxon>Bacteria</taxon>
        <taxon>Pseudomonadati</taxon>
        <taxon>Bacteroidota</taxon>
        <taxon>Bacteroidia</taxon>
        <taxon>Bacteroidales</taxon>
        <taxon>Prevotellaceae</taxon>
        <taxon>Xylanibacter</taxon>
    </lineage>
</organism>
<dbReference type="InterPro" id="IPR050727">
    <property type="entry name" value="GH43_arabinanases"/>
</dbReference>
<evidence type="ECO:0000256" key="4">
    <source>
        <dbReference type="ARBA" id="ARBA00023295"/>
    </source>
</evidence>
<protein>
    <submittedName>
        <fullName evidence="7">Family 43 glycosylhydrolase</fullName>
    </submittedName>
</protein>
<comment type="caution">
    <text evidence="7">The sequence shown here is derived from an EMBL/GenBank/DDBJ whole genome shotgun (WGS) entry which is preliminary data.</text>
</comment>
<dbReference type="EMBL" id="JABKKE010000014">
    <property type="protein sequence ID" value="NPE14465.1"/>
    <property type="molecule type" value="Genomic_DNA"/>
</dbReference>
<accession>A0ABX2AXU5</accession>
<gene>
    <name evidence="7" type="ORF">HPS55_09025</name>
</gene>
<feature type="chain" id="PRO_5046600545" evidence="6">
    <location>
        <begin position="20"/>
        <end position="326"/>
    </location>
</feature>
<evidence type="ECO:0000256" key="6">
    <source>
        <dbReference type="SAM" id="SignalP"/>
    </source>
</evidence>
<evidence type="ECO:0000256" key="2">
    <source>
        <dbReference type="ARBA" id="ARBA00009865"/>
    </source>
</evidence>
<evidence type="ECO:0000256" key="5">
    <source>
        <dbReference type="PIRNR" id="PIRNR026534"/>
    </source>
</evidence>
<dbReference type="PANTHER" id="PTHR43301">
    <property type="entry name" value="ARABINAN ENDO-1,5-ALPHA-L-ARABINOSIDASE"/>
    <property type="match status" value="1"/>
</dbReference>
<dbReference type="Pfam" id="PF04616">
    <property type="entry name" value="Glyco_hydro_43"/>
    <property type="match status" value="1"/>
</dbReference>
<keyword evidence="8" id="KW-1185">Reference proteome</keyword>
<dbReference type="Gene3D" id="2.115.10.20">
    <property type="entry name" value="Glycosyl hydrolase domain, family 43"/>
    <property type="match status" value="1"/>
</dbReference>
<feature type="signal peptide" evidence="6">
    <location>
        <begin position="1"/>
        <end position="19"/>
    </location>
</feature>
<evidence type="ECO:0000256" key="3">
    <source>
        <dbReference type="ARBA" id="ARBA00022801"/>
    </source>
</evidence>
<dbReference type="PANTHER" id="PTHR43301:SF3">
    <property type="entry name" value="ARABINAN ENDO-1,5-ALPHA-L-ARABINOSIDASE A-RELATED"/>
    <property type="match status" value="1"/>
</dbReference>
<dbReference type="PIRSF" id="PIRSF026534">
    <property type="entry name" value="Endo_alpha-L-arabinosidase"/>
    <property type="match status" value="1"/>
</dbReference>
<sequence>MNRLVSIVSFVVFPLVVQAQSFVTDRPMVHDPVMAREGNMYYMMSTGRGLQMAESADRKTWRVWRDVPLLDEIPAWTHDSVPGFRDHVWAPDIIRWQDRWWMAYSCSTFGKNTSAIGLVSADSLRPLSADGRNMIKWRDEGPIVCSKGKRDNWNAIDPNFIIGEDGMPWLVFGSFWDGIQLVRLDSTMHMARPAYQRTIARRVTNGRENPVEAPFVFRHDGWFYLFVSWDYCCRGMESTYKVVVGRSRTVAGPYLDRDDKDMAEGGGTLVIEGDKKRYEAAGHSAAYRFDDEDIFICHGYSIADKGASVLVQKKIKWTEDGWPEIE</sequence>
<dbReference type="InterPro" id="IPR023296">
    <property type="entry name" value="Glyco_hydro_beta-prop_sf"/>
</dbReference>
<comment type="pathway">
    <text evidence="1 5">Glycan metabolism; L-arabinan degradation.</text>
</comment>
<dbReference type="SUPFAM" id="SSF75005">
    <property type="entry name" value="Arabinanase/levansucrase/invertase"/>
    <property type="match status" value="1"/>
</dbReference>
<evidence type="ECO:0000256" key="1">
    <source>
        <dbReference type="ARBA" id="ARBA00004834"/>
    </source>
</evidence>
<dbReference type="InterPro" id="IPR006710">
    <property type="entry name" value="Glyco_hydro_43"/>
</dbReference>
<dbReference type="RefSeq" id="WP_172177838.1">
    <property type="nucleotide sequence ID" value="NZ_CASGIA010000044.1"/>
</dbReference>
<keyword evidence="4 5" id="KW-0326">Glycosidase</keyword>
<evidence type="ECO:0000313" key="7">
    <source>
        <dbReference type="EMBL" id="NPE14465.1"/>
    </source>
</evidence>
<name>A0ABX2AXU5_9BACT</name>
<dbReference type="Proteomes" id="UP001193734">
    <property type="component" value="Unassembled WGS sequence"/>
</dbReference>
<dbReference type="InterPro" id="IPR016840">
    <property type="entry name" value="Glyco_hydro_43_endo_a_Ara-ase"/>
</dbReference>
<reference evidence="7 8" key="1">
    <citation type="submission" date="2020-05" db="EMBL/GenBank/DDBJ databases">
        <title>Distinct polysaccharide utilization as determinants for interspecies competition between intestinal Prevotella spp.</title>
        <authorList>
            <person name="Galvez E.J.C."/>
            <person name="Iljazovic A."/>
            <person name="Strowig T."/>
        </authorList>
    </citation>
    <scope>NUCLEOTIDE SEQUENCE [LARGE SCALE GENOMIC DNA]</scope>
    <source>
        <strain evidence="7 8">PROD</strain>
    </source>
</reference>
<keyword evidence="3 5" id="KW-0378">Hydrolase</keyword>